<name>A0A420FN77_9BURK</name>
<dbReference type="GO" id="GO:0043041">
    <property type="term" value="P:amino acid activation for nonribosomal peptide biosynthetic process"/>
    <property type="evidence" value="ECO:0007669"/>
    <property type="project" value="TreeGrafter"/>
</dbReference>
<dbReference type="PANTHER" id="PTHR45527">
    <property type="entry name" value="NONRIBOSOMAL PEPTIDE SYNTHETASE"/>
    <property type="match status" value="1"/>
</dbReference>
<dbReference type="Gene3D" id="2.30.38.10">
    <property type="entry name" value="Luciferase, Domain 3"/>
    <property type="match status" value="1"/>
</dbReference>
<dbReference type="Pfam" id="PF13193">
    <property type="entry name" value="AMP-binding_C"/>
    <property type="match status" value="1"/>
</dbReference>
<dbReference type="SUPFAM" id="SSF47336">
    <property type="entry name" value="ACP-like"/>
    <property type="match status" value="1"/>
</dbReference>
<dbReference type="Gene3D" id="1.10.1200.10">
    <property type="entry name" value="ACP-like"/>
    <property type="match status" value="1"/>
</dbReference>
<dbReference type="InterPro" id="IPR025110">
    <property type="entry name" value="AMP-bd_C"/>
</dbReference>
<dbReference type="PANTHER" id="PTHR45527:SF1">
    <property type="entry name" value="FATTY ACID SYNTHASE"/>
    <property type="match status" value="1"/>
</dbReference>
<dbReference type="Gene3D" id="3.40.50.980">
    <property type="match status" value="2"/>
</dbReference>
<feature type="domain" description="Carrier" evidence="5">
    <location>
        <begin position="461"/>
        <end position="536"/>
    </location>
</feature>
<dbReference type="FunFam" id="1.10.1200.10:FF:000016">
    <property type="entry name" value="Non-ribosomal peptide synthase"/>
    <property type="match status" value="1"/>
</dbReference>
<dbReference type="Pfam" id="PF00550">
    <property type="entry name" value="PP-binding"/>
    <property type="match status" value="1"/>
</dbReference>
<accession>A0A420FN77</accession>
<reference evidence="6 7" key="1">
    <citation type="submission" date="2016-07" db="EMBL/GenBank/DDBJ databases">
        <title>Genome analysis of Burkholderia fungorum ES3-20.</title>
        <authorList>
            <person name="Xu D."/>
            <person name="Yao R."/>
            <person name="Zheng S."/>
        </authorList>
    </citation>
    <scope>NUCLEOTIDE SEQUENCE [LARGE SCALE GENOMIC DNA]</scope>
    <source>
        <strain evidence="6 7">ES3-20</strain>
    </source>
</reference>
<evidence type="ECO:0000256" key="4">
    <source>
        <dbReference type="SAM" id="MobiDB-lite"/>
    </source>
</evidence>
<dbReference type="FunFam" id="2.30.38.10:FF:000001">
    <property type="entry name" value="Non-ribosomal peptide synthetase PvdI"/>
    <property type="match status" value="1"/>
</dbReference>
<dbReference type="GO" id="GO:0005829">
    <property type="term" value="C:cytosol"/>
    <property type="evidence" value="ECO:0007669"/>
    <property type="project" value="TreeGrafter"/>
</dbReference>
<proteinExistence type="predicted"/>
<evidence type="ECO:0000256" key="2">
    <source>
        <dbReference type="ARBA" id="ARBA00022450"/>
    </source>
</evidence>
<dbReference type="PROSITE" id="PS50075">
    <property type="entry name" value="CARRIER"/>
    <property type="match status" value="1"/>
</dbReference>
<dbReference type="FunFam" id="3.40.50.980:FF:000002">
    <property type="entry name" value="Enterobactin synthetase component F"/>
    <property type="match status" value="1"/>
</dbReference>
<dbReference type="InterPro" id="IPR000873">
    <property type="entry name" value="AMP-dep_synth/lig_dom"/>
</dbReference>
<dbReference type="InterPro" id="IPR020845">
    <property type="entry name" value="AMP-binding_CS"/>
</dbReference>
<organism evidence="6 7">
    <name type="scientific">Paraburkholderia fungorum</name>
    <dbReference type="NCBI Taxonomy" id="134537"/>
    <lineage>
        <taxon>Bacteria</taxon>
        <taxon>Pseudomonadati</taxon>
        <taxon>Pseudomonadota</taxon>
        <taxon>Betaproteobacteria</taxon>
        <taxon>Burkholderiales</taxon>
        <taxon>Burkholderiaceae</taxon>
        <taxon>Paraburkholderia</taxon>
    </lineage>
</organism>
<keyword evidence="3" id="KW-0597">Phosphoprotein</keyword>
<keyword evidence="2" id="KW-0596">Phosphopantetheine</keyword>
<protein>
    <recommendedName>
        <fullName evidence="5">Carrier domain-containing protein</fullName>
    </recommendedName>
</protein>
<dbReference type="InterPro" id="IPR009081">
    <property type="entry name" value="PP-bd_ACP"/>
</dbReference>
<dbReference type="FunFam" id="3.40.50.980:FF:000001">
    <property type="entry name" value="Non-ribosomal peptide synthetase"/>
    <property type="match status" value="1"/>
</dbReference>
<dbReference type="Gene3D" id="3.30.300.30">
    <property type="match status" value="1"/>
</dbReference>
<gene>
    <name evidence="6" type="ORF">BCY88_38370</name>
</gene>
<evidence type="ECO:0000313" key="7">
    <source>
        <dbReference type="Proteomes" id="UP000283709"/>
    </source>
</evidence>
<dbReference type="Pfam" id="PF00501">
    <property type="entry name" value="AMP-binding"/>
    <property type="match status" value="1"/>
</dbReference>
<dbReference type="InterPro" id="IPR010071">
    <property type="entry name" value="AA_adenyl_dom"/>
</dbReference>
<evidence type="ECO:0000313" key="6">
    <source>
        <dbReference type="EMBL" id="RKF34415.1"/>
    </source>
</evidence>
<sequence>MGPDVRVGIAVERSVEMVVGLLAIMKAGGAYVPFDPSYPAARLAYMMADSGISLLLTQRRVHDALPLSDAIEVLELDALDLAGEPSHNPDVELRGENLAYVIYTSGSTGQPKGAANRHSALYNRLVWMQQAYALDATDTVLQKTPFSFDVSVWEFFWPLMTGARLAVAAPDDHRDPQKLVELIGRHAVTTLHFVPSMLQAFIAYEGAQQCTGLRRVICSGEALSTELKDRALAALPAAALYNLYGPTEAAIDVTHWTCQADDTVTPIGRPIANVQTVVLDASLNMTPVGVAGELYLGGAGLARGYLNRSALTAERFVPDPFSTEGARLYRTGDLARWRADGALEYLGRIDHQVKIRGFRIELGEIEAQLLAQANVREAVVIAQESPTGTRLIAYVSANARTTLVVSTLREALAEALPGHMVPSTIIVLDTLPLSPNGKVDRKALPAPEQSTTADRATAYEPPQNPTESAIAAIWQDILGIGRIGRHDNFFELGGHSLLTMKAQRAIFRDLQTDVPLASLFLKPTLHEIAAECEALHANTQREQHDNVREMKSLLDELMD</sequence>
<dbReference type="AlphaFoldDB" id="A0A420FN77"/>
<comment type="caution">
    <text evidence="6">The sequence shown here is derived from an EMBL/GenBank/DDBJ whole genome shotgun (WGS) entry which is preliminary data.</text>
</comment>
<dbReference type="FunFam" id="3.40.50.12780:FF:000012">
    <property type="entry name" value="Non-ribosomal peptide synthetase"/>
    <property type="match status" value="1"/>
</dbReference>
<comment type="cofactor">
    <cofactor evidence="1">
        <name>pantetheine 4'-phosphate</name>
        <dbReference type="ChEBI" id="CHEBI:47942"/>
    </cofactor>
</comment>
<dbReference type="GO" id="GO:0044550">
    <property type="term" value="P:secondary metabolite biosynthetic process"/>
    <property type="evidence" value="ECO:0007669"/>
    <property type="project" value="UniProtKB-ARBA"/>
</dbReference>
<dbReference type="Proteomes" id="UP000283709">
    <property type="component" value="Unassembled WGS sequence"/>
</dbReference>
<evidence type="ECO:0000256" key="3">
    <source>
        <dbReference type="ARBA" id="ARBA00022553"/>
    </source>
</evidence>
<dbReference type="EMBL" id="MCAS01000053">
    <property type="protein sequence ID" value="RKF34415.1"/>
    <property type="molecule type" value="Genomic_DNA"/>
</dbReference>
<feature type="region of interest" description="Disordered" evidence="4">
    <location>
        <begin position="438"/>
        <end position="463"/>
    </location>
</feature>
<dbReference type="PROSITE" id="PS00455">
    <property type="entry name" value="AMP_BINDING"/>
    <property type="match status" value="1"/>
</dbReference>
<dbReference type="SUPFAM" id="SSF56801">
    <property type="entry name" value="Acetyl-CoA synthetase-like"/>
    <property type="match status" value="1"/>
</dbReference>
<dbReference type="CDD" id="cd17646">
    <property type="entry name" value="A_NRPS_AB3403-like"/>
    <property type="match status" value="1"/>
</dbReference>
<dbReference type="GO" id="GO:0072330">
    <property type="term" value="P:monocarboxylic acid biosynthetic process"/>
    <property type="evidence" value="ECO:0007669"/>
    <property type="project" value="UniProtKB-ARBA"/>
</dbReference>
<dbReference type="GO" id="GO:0031177">
    <property type="term" value="F:phosphopantetheine binding"/>
    <property type="evidence" value="ECO:0007669"/>
    <property type="project" value="TreeGrafter"/>
</dbReference>
<evidence type="ECO:0000256" key="1">
    <source>
        <dbReference type="ARBA" id="ARBA00001957"/>
    </source>
</evidence>
<evidence type="ECO:0000259" key="5">
    <source>
        <dbReference type="PROSITE" id="PS50075"/>
    </source>
</evidence>
<dbReference type="NCBIfam" id="TIGR01733">
    <property type="entry name" value="AA-adenyl-dom"/>
    <property type="match status" value="1"/>
</dbReference>
<dbReference type="InterPro" id="IPR036736">
    <property type="entry name" value="ACP-like_sf"/>
</dbReference>
<dbReference type="FunFam" id="3.30.300.30:FF:000010">
    <property type="entry name" value="Enterobactin synthetase component F"/>
    <property type="match status" value="1"/>
</dbReference>
<dbReference type="InterPro" id="IPR045851">
    <property type="entry name" value="AMP-bd_C_sf"/>
</dbReference>